<evidence type="ECO:0000313" key="9">
    <source>
        <dbReference type="Proteomes" id="UP001381693"/>
    </source>
</evidence>
<dbReference type="EMBL" id="JAXCGZ010023407">
    <property type="protein sequence ID" value="KAK7012586.1"/>
    <property type="molecule type" value="Genomic_DNA"/>
</dbReference>
<dbReference type="Proteomes" id="UP001381693">
    <property type="component" value="Unassembled WGS sequence"/>
</dbReference>
<dbReference type="Pfam" id="PF00664">
    <property type="entry name" value="ABC_membrane"/>
    <property type="match status" value="1"/>
</dbReference>
<evidence type="ECO:0000256" key="4">
    <source>
        <dbReference type="ARBA" id="ARBA00023136"/>
    </source>
</evidence>
<dbReference type="GO" id="GO:0015421">
    <property type="term" value="F:ABC-type oligopeptide transporter activity"/>
    <property type="evidence" value="ECO:0007669"/>
    <property type="project" value="TreeGrafter"/>
</dbReference>
<accession>A0AAN8W9F2</accession>
<proteinExistence type="predicted"/>
<gene>
    <name evidence="8" type="primary">ABCB10_1</name>
    <name evidence="8" type="ORF">SK128_003125</name>
</gene>
<keyword evidence="6" id="KW-0732">Signal</keyword>
<dbReference type="InterPro" id="IPR011527">
    <property type="entry name" value="ABC1_TM_dom"/>
</dbReference>
<feature type="transmembrane region" description="Helical" evidence="5">
    <location>
        <begin position="44"/>
        <end position="62"/>
    </location>
</feature>
<evidence type="ECO:0000256" key="3">
    <source>
        <dbReference type="ARBA" id="ARBA00022989"/>
    </source>
</evidence>
<feature type="signal peptide" evidence="6">
    <location>
        <begin position="1"/>
        <end position="20"/>
    </location>
</feature>
<keyword evidence="9" id="KW-1185">Reference proteome</keyword>
<comment type="caution">
    <text evidence="8">The sequence shown here is derived from an EMBL/GenBank/DDBJ whole genome shotgun (WGS) entry which is preliminary data.</text>
</comment>
<organism evidence="8 9">
    <name type="scientific">Halocaridina rubra</name>
    <name type="common">Hawaiian red shrimp</name>
    <dbReference type="NCBI Taxonomy" id="373956"/>
    <lineage>
        <taxon>Eukaryota</taxon>
        <taxon>Metazoa</taxon>
        <taxon>Ecdysozoa</taxon>
        <taxon>Arthropoda</taxon>
        <taxon>Crustacea</taxon>
        <taxon>Multicrustacea</taxon>
        <taxon>Malacostraca</taxon>
        <taxon>Eumalacostraca</taxon>
        <taxon>Eucarida</taxon>
        <taxon>Decapoda</taxon>
        <taxon>Pleocyemata</taxon>
        <taxon>Caridea</taxon>
        <taxon>Atyoidea</taxon>
        <taxon>Atyidae</taxon>
        <taxon>Halocaridina</taxon>
    </lineage>
</organism>
<dbReference type="InterPro" id="IPR036640">
    <property type="entry name" value="ABC1_TM_sf"/>
</dbReference>
<evidence type="ECO:0000256" key="5">
    <source>
        <dbReference type="SAM" id="Phobius"/>
    </source>
</evidence>
<dbReference type="PANTHER" id="PTHR43394">
    <property type="entry name" value="ATP-DEPENDENT PERMEASE MDL1, MITOCHONDRIAL"/>
    <property type="match status" value="1"/>
</dbReference>
<feature type="domain" description="ABC transmembrane type-1" evidence="7">
    <location>
        <begin position="1"/>
        <end position="134"/>
    </location>
</feature>
<keyword evidence="8" id="KW-0067">ATP-binding</keyword>
<name>A0AAN8W9F2_HALRR</name>
<dbReference type="InterPro" id="IPR039421">
    <property type="entry name" value="Type_1_exporter"/>
</dbReference>
<dbReference type="AlphaFoldDB" id="A0AAN8W9F2"/>
<dbReference type="GO" id="GO:0005743">
    <property type="term" value="C:mitochondrial inner membrane"/>
    <property type="evidence" value="ECO:0007669"/>
    <property type="project" value="TreeGrafter"/>
</dbReference>
<feature type="non-terminal residue" evidence="8">
    <location>
        <position position="134"/>
    </location>
</feature>
<reference evidence="8 9" key="1">
    <citation type="submission" date="2023-11" db="EMBL/GenBank/DDBJ databases">
        <title>Halocaridina rubra genome assembly.</title>
        <authorList>
            <person name="Smith C."/>
        </authorList>
    </citation>
    <scope>NUCLEOTIDE SEQUENCE [LARGE SCALE GENOMIC DNA]</scope>
    <source>
        <strain evidence="8">EP-1</strain>
        <tissue evidence="8">Whole</tissue>
    </source>
</reference>
<evidence type="ECO:0000256" key="2">
    <source>
        <dbReference type="ARBA" id="ARBA00022692"/>
    </source>
</evidence>
<sequence length="134" mass="14455">AVCLLALSSTITMAVPFALGQVIDIIYTDDHTVLKQNLNQVCFILSGVFLLGGLSNFGRVYLMNVAGQRITRTLRSSVFAAIMKQEIAFFDTNNTGELVNRLSADTSLVSQSLTMNISDGLRSLAMTIAGVSMM</sequence>
<keyword evidence="8" id="KW-0547">Nucleotide-binding</keyword>
<protein>
    <submittedName>
        <fullName evidence="8">ATP-binding cassette sub- B member 10, mitochondrial</fullName>
    </submittedName>
</protein>
<feature type="chain" id="PRO_5042845960" evidence="6">
    <location>
        <begin position="21"/>
        <end position="134"/>
    </location>
</feature>
<dbReference type="PANTHER" id="PTHR43394:SF1">
    <property type="entry name" value="ATP-BINDING CASSETTE SUB-FAMILY B MEMBER 10, MITOCHONDRIAL"/>
    <property type="match status" value="1"/>
</dbReference>
<feature type="non-terminal residue" evidence="8">
    <location>
        <position position="1"/>
    </location>
</feature>
<evidence type="ECO:0000313" key="8">
    <source>
        <dbReference type="EMBL" id="KAK7012586.1"/>
    </source>
</evidence>
<evidence type="ECO:0000259" key="7">
    <source>
        <dbReference type="PROSITE" id="PS50929"/>
    </source>
</evidence>
<evidence type="ECO:0000256" key="6">
    <source>
        <dbReference type="SAM" id="SignalP"/>
    </source>
</evidence>
<dbReference type="PROSITE" id="PS50929">
    <property type="entry name" value="ABC_TM1F"/>
    <property type="match status" value="1"/>
</dbReference>
<dbReference type="GO" id="GO:0005524">
    <property type="term" value="F:ATP binding"/>
    <property type="evidence" value="ECO:0007669"/>
    <property type="project" value="UniProtKB-KW"/>
</dbReference>
<evidence type="ECO:0000256" key="1">
    <source>
        <dbReference type="ARBA" id="ARBA00004141"/>
    </source>
</evidence>
<dbReference type="Gene3D" id="1.20.1560.10">
    <property type="entry name" value="ABC transporter type 1, transmembrane domain"/>
    <property type="match status" value="1"/>
</dbReference>
<dbReference type="GO" id="GO:0090374">
    <property type="term" value="P:oligopeptide export from mitochondrion"/>
    <property type="evidence" value="ECO:0007669"/>
    <property type="project" value="TreeGrafter"/>
</dbReference>
<keyword evidence="2 5" id="KW-0812">Transmembrane</keyword>
<keyword evidence="3 5" id="KW-1133">Transmembrane helix</keyword>
<comment type="subcellular location">
    <subcellularLocation>
        <location evidence="1">Membrane</location>
        <topology evidence="1">Multi-pass membrane protein</topology>
    </subcellularLocation>
</comment>
<dbReference type="SUPFAM" id="SSF90123">
    <property type="entry name" value="ABC transporter transmembrane region"/>
    <property type="match status" value="1"/>
</dbReference>
<keyword evidence="4 5" id="KW-0472">Membrane</keyword>